<dbReference type="Proteomes" id="UP000297777">
    <property type="component" value="Unassembled WGS sequence"/>
</dbReference>
<sequence>MVCNVEVKVDSQFNSTNDVGGSDNFAECLLSEMYAAQYLEYLTKRIFYAALATNNTATNTIATSRVTPAI</sequence>
<organism evidence="1 2">
    <name type="scientific">Botrytis tulipae</name>
    <dbReference type="NCBI Taxonomy" id="87230"/>
    <lineage>
        <taxon>Eukaryota</taxon>
        <taxon>Fungi</taxon>
        <taxon>Dikarya</taxon>
        <taxon>Ascomycota</taxon>
        <taxon>Pezizomycotina</taxon>
        <taxon>Leotiomycetes</taxon>
        <taxon>Helotiales</taxon>
        <taxon>Sclerotiniaceae</taxon>
        <taxon>Botrytis</taxon>
    </lineage>
</organism>
<protein>
    <submittedName>
        <fullName evidence="1">Uncharacterized protein</fullName>
    </submittedName>
</protein>
<accession>A0A4Z1ESJ4</accession>
<dbReference type="EMBL" id="PQXH01000041">
    <property type="protein sequence ID" value="TGO15344.1"/>
    <property type="molecule type" value="Genomic_DNA"/>
</dbReference>
<name>A0A4Z1ESJ4_9HELO</name>
<proteinExistence type="predicted"/>
<evidence type="ECO:0000313" key="2">
    <source>
        <dbReference type="Proteomes" id="UP000297777"/>
    </source>
</evidence>
<keyword evidence="2" id="KW-1185">Reference proteome</keyword>
<evidence type="ECO:0000313" key="1">
    <source>
        <dbReference type="EMBL" id="TGO15344.1"/>
    </source>
</evidence>
<gene>
    <name evidence="1" type="ORF">BTUL_0041g00280</name>
</gene>
<comment type="caution">
    <text evidence="1">The sequence shown here is derived from an EMBL/GenBank/DDBJ whole genome shotgun (WGS) entry which is preliminary data.</text>
</comment>
<reference evidence="1 2" key="1">
    <citation type="submission" date="2017-12" db="EMBL/GenBank/DDBJ databases">
        <title>Comparative genomics of Botrytis spp.</title>
        <authorList>
            <person name="Valero-Jimenez C.A."/>
            <person name="Tapia P."/>
            <person name="Veloso J."/>
            <person name="Silva-Moreno E."/>
            <person name="Staats M."/>
            <person name="Valdes J.H."/>
            <person name="Van Kan J.A.L."/>
        </authorList>
    </citation>
    <scope>NUCLEOTIDE SEQUENCE [LARGE SCALE GENOMIC DNA]</scope>
    <source>
        <strain evidence="1 2">Bt9001</strain>
    </source>
</reference>
<dbReference type="AlphaFoldDB" id="A0A4Z1ESJ4"/>